<evidence type="ECO:0000313" key="14">
    <source>
        <dbReference type="EMBL" id="MYE38483.1"/>
    </source>
</evidence>
<dbReference type="PIRSF" id="PIRSF004557">
    <property type="entry name" value="SecY"/>
    <property type="match status" value="1"/>
</dbReference>
<evidence type="ECO:0000256" key="2">
    <source>
        <dbReference type="ARBA" id="ARBA00005751"/>
    </source>
</evidence>
<dbReference type="FunFam" id="1.10.3370.10:FF:000001">
    <property type="entry name" value="Preprotein translocase subunit SecY"/>
    <property type="match status" value="1"/>
</dbReference>
<dbReference type="PROSITE" id="PS00756">
    <property type="entry name" value="SECY_2"/>
    <property type="match status" value="1"/>
</dbReference>
<evidence type="ECO:0000256" key="12">
    <source>
        <dbReference type="RuleBase" id="RU003484"/>
    </source>
</evidence>
<reference evidence="14 15" key="1">
    <citation type="submission" date="2019-09" db="EMBL/GenBank/DDBJ databases">
        <title>Characterisation of the sponge microbiome using genome-centric metagenomics.</title>
        <authorList>
            <person name="Engelberts J.P."/>
            <person name="Robbins S.J."/>
            <person name="De Goeij J.M."/>
            <person name="Aranda M."/>
            <person name="Bell S.C."/>
            <person name="Webster N.S."/>
        </authorList>
    </citation>
    <scope>NUCLEOTIDE SEQUENCE [LARGE SCALE GENOMIC DNA]</scope>
    <source>
        <strain evidence="14">SB0662_bin_43</strain>
    </source>
</reference>
<proteinExistence type="inferred from homology"/>
<dbReference type="Proteomes" id="UP000449092">
    <property type="component" value="Unassembled WGS sequence"/>
</dbReference>
<evidence type="ECO:0000256" key="10">
    <source>
        <dbReference type="HAMAP-Rule" id="MF_01465"/>
    </source>
</evidence>
<keyword evidence="8 10" id="KW-0472">Membrane</keyword>
<dbReference type="InterPro" id="IPR002208">
    <property type="entry name" value="SecY/SEC61-alpha"/>
</dbReference>
<keyword evidence="7 10" id="KW-0811">Translocation</keyword>
<feature type="transmembrane region" description="Helical" evidence="10">
    <location>
        <begin position="307"/>
        <end position="327"/>
    </location>
</feature>
<evidence type="ECO:0000256" key="7">
    <source>
        <dbReference type="ARBA" id="ARBA00023010"/>
    </source>
</evidence>
<feature type="transmembrane region" description="Helical" evidence="10">
    <location>
        <begin position="247"/>
        <end position="276"/>
    </location>
</feature>
<feature type="transmembrane region" description="Helical" evidence="10">
    <location>
        <begin position="147"/>
        <end position="166"/>
    </location>
</feature>
<dbReference type="GO" id="GO:0065002">
    <property type="term" value="P:intracellular protein transmembrane transport"/>
    <property type="evidence" value="ECO:0007669"/>
    <property type="project" value="UniProtKB-UniRule"/>
</dbReference>
<keyword evidence="3 10" id="KW-0813">Transport</keyword>
<dbReference type="PANTHER" id="PTHR10906">
    <property type="entry name" value="SECY/SEC61-ALPHA FAMILY MEMBER"/>
    <property type="match status" value="1"/>
</dbReference>
<comment type="similarity">
    <text evidence="2 10 13">Belongs to the SecY/SEC61-alpha family.</text>
</comment>
<keyword evidence="6 10" id="KW-1133">Transmembrane helix</keyword>
<evidence type="ECO:0000256" key="11">
    <source>
        <dbReference type="RuleBase" id="RU000537"/>
    </source>
</evidence>
<evidence type="ECO:0000256" key="9">
    <source>
        <dbReference type="ARBA" id="ARBA00039733"/>
    </source>
</evidence>
<dbReference type="InterPro" id="IPR026593">
    <property type="entry name" value="SecY"/>
</dbReference>
<keyword evidence="4 10" id="KW-0812">Transmembrane</keyword>
<dbReference type="GO" id="GO:0005886">
    <property type="term" value="C:plasma membrane"/>
    <property type="evidence" value="ECO:0007669"/>
    <property type="project" value="UniProtKB-SubCell"/>
</dbReference>
<dbReference type="SUPFAM" id="SSF103491">
    <property type="entry name" value="Preprotein translocase SecY subunit"/>
    <property type="match status" value="1"/>
</dbReference>
<evidence type="ECO:0000256" key="5">
    <source>
        <dbReference type="ARBA" id="ARBA00022927"/>
    </source>
</evidence>
<dbReference type="Pfam" id="PF00344">
    <property type="entry name" value="SecY"/>
    <property type="match status" value="1"/>
</dbReference>
<dbReference type="EMBL" id="VXOY01000027">
    <property type="protein sequence ID" value="MYE38483.1"/>
    <property type="molecule type" value="Genomic_DNA"/>
</dbReference>
<comment type="caution">
    <text evidence="14">The sequence shown here is derived from an EMBL/GenBank/DDBJ whole genome shotgun (WGS) entry which is preliminary data.</text>
</comment>
<feature type="transmembrane region" description="Helical" evidence="10">
    <location>
        <begin position="393"/>
        <end position="414"/>
    </location>
</feature>
<sequence length="427" mass="46209">MQWVQDIVLALKTPDVRKRILFVLFILGVFRIIAAIPVPGVESEALRAFFDSNQFFGILNIFSGGALSNLSIAMLGLGPYITATIILQLLTLVFPRLKEMYQESGEEGRRKFTQYGRMLSVAFAVIQGYALIALFESQGLLTIETPLSLITVLISVVAGSVLLMWLGELVSEKGIGNGISLLIFAGIIAAGPLALRNALATGTSQDVPQYIMFGVISLLIIIGVIIVNEARRNIPVSYAKQMRGSRLLGGTSSFLPLTLNPAGVIPIIFALSIIFFPSVVGTFLQNSSSEFLQSISNTLLDFTENSFLYIGGYFLLVVLFTFFYTAVTFNPKNVSENLQRQGGFIAGIRPGQPTAQYITFILRRTLLVGALFLGCIAVIPAIIQGGLQGGEGATSFVLGGTSVLIVVSVVLETMRQVRAQVGMRQYD</sequence>
<keyword evidence="5 10" id="KW-0653">Protein transport</keyword>
<accession>A0A845DMB6</accession>
<dbReference type="Gene3D" id="1.10.3370.10">
    <property type="entry name" value="SecY subunit domain"/>
    <property type="match status" value="1"/>
</dbReference>
<feature type="transmembrane region" description="Helical" evidence="10">
    <location>
        <begin position="115"/>
        <end position="135"/>
    </location>
</feature>
<protein>
    <recommendedName>
        <fullName evidence="9 10">Protein translocase subunit SecY</fullName>
    </recommendedName>
</protein>
<evidence type="ECO:0000313" key="15">
    <source>
        <dbReference type="Proteomes" id="UP000449092"/>
    </source>
</evidence>
<evidence type="ECO:0000256" key="6">
    <source>
        <dbReference type="ARBA" id="ARBA00022989"/>
    </source>
</evidence>
<evidence type="ECO:0000256" key="13">
    <source>
        <dbReference type="RuleBase" id="RU004349"/>
    </source>
</evidence>
<feature type="transmembrane region" description="Helical" evidence="10">
    <location>
        <begin position="366"/>
        <end position="387"/>
    </location>
</feature>
<feature type="transmembrane region" description="Helical" evidence="10">
    <location>
        <begin position="20"/>
        <end position="38"/>
    </location>
</feature>
<gene>
    <name evidence="10 14" type="primary">secY</name>
    <name evidence="14" type="ORF">F4X82_03135</name>
</gene>
<evidence type="ECO:0000256" key="3">
    <source>
        <dbReference type="ARBA" id="ARBA00022448"/>
    </source>
</evidence>
<feature type="transmembrane region" description="Helical" evidence="10">
    <location>
        <begin position="178"/>
        <end position="195"/>
    </location>
</feature>
<dbReference type="InterPro" id="IPR023201">
    <property type="entry name" value="SecY_dom_sf"/>
</dbReference>
<dbReference type="GO" id="GO:0043952">
    <property type="term" value="P:protein transport by the Sec complex"/>
    <property type="evidence" value="ECO:0007669"/>
    <property type="project" value="UniProtKB-UniRule"/>
</dbReference>
<keyword evidence="10" id="KW-1003">Cell membrane</keyword>
<dbReference type="AlphaFoldDB" id="A0A845DMB6"/>
<dbReference type="NCBIfam" id="TIGR00967">
    <property type="entry name" value="3a0501s007"/>
    <property type="match status" value="1"/>
</dbReference>
<evidence type="ECO:0000256" key="8">
    <source>
        <dbReference type="ARBA" id="ARBA00023136"/>
    </source>
</evidence>
<organism evidence="14 15">
    <name type="scientific">Candidatus Spechtbacteria bacterium SB0662_bin_43</name>
    <dbReference type="NCBI Taxonomy" id="2604897"/>
    <lineage>
        <taxon>Bacteria</taxon>
        <taxon>Candidatus Spechtiibacteriota</taxon>
    </lineage>
</organism>
<dbReference type="HAMAP" id="MF_01465">
    <property type="entry name" value="SecY"/>
    <property type="match status" value="1"/>
</dbReference>
<comment type="subcellular location">
    <subcellularLocation>
        <location evidence="10">Cell membrane</location>
        <topology evidence="10">Multi-pass membrane protein</topology>
    </subcellularLocation>
    <subcellularLocation>
        <location evidence="1 12">Membrane</location>
        <topology evidence="1 12">Multi-pass membrane protein</topology>
    </subcellularLocation>
</comment>
<dbReference type="InterPro" id="IPR030659">
    <property type="entry name" value="SecY_CS"/>
</dbReference>
<evidence type="ECO:0000256" key="1">
    <source>
        <dbReference type="ARBA" id="ARBA00004141"/>
    </source>
</evidence>
<comment type="function">
    <text evidence="10 11">The central subunit of the protein translocation channel SecYEG. Consists of two halves formed by TMs 1-5 and 6-10. These two domains form a lateral gate at the front which open onto the bilayer between TMs 2 and 7, and are clamped together by SecE at the back. The channel is closed by both a pore ring composed of hydrophobic SecY resides and a short helix (helix 2A) on the extracellular side of the membrane which forms a plug. The plug probably moves laterally to allow the channel to open. The ring and the pore may move independently.</text>
</comment>
<feature type="transmembrane region" description="Helical" evidence="10">
    <location>
        <begin position="72"/>
        <end position="94"/>
    </location>
</feature>
<dbReference type="PROSITE" id="PS00755">
    <property type="entry name" value="SECY_1"/>
    <property type="match status" value="1"/>
</dbReference>
<comment type="subunit">
    <text evidence="10">Component of the Sec protein translocase complex. Heterotrimer consisting of SecY, SecE and SecG subunits. The heterotrimers can form oligomers, although 1 heterotrimer is thought to be able to translocate proteins. Interacts with the ribosome. Interacts with SecDF, and other proteins may be involved. Interacts with SecA.</text>
</comment>
<name>A0A845DMB6_9BACT</name>
<dbReference type="GO" id="GO:0006605">
    <property type="term" value="P:protein targeting"/>
    <property type="evidence" value="ECO:0007669"/>
    <property type="project" value="UniProtKB-UniRule"/>
</dbReference>
<feature type="transmembrane region" description="Helical" evidence="10">
    <location>
        <begin position="207"/>
        <end position="227"/>
    </location>
</feature>
<dbReference type="PRINTS" id="PR00303">
    <property type="entry name" value="SECYTRNLCASE"/>
</dbReference>
<evidence type="ECO:0000256" key="4">
    <source>
        <dbReference type="ARBA" id="ARBA00022692"/>
    </source>
</evidence>